<gene>
    <name evidence="1" type="ORF">T190115A13A_20120</name>
</gene>
<sequence>MKITFKKVVSPCLFIGVIILKKGEKPIISFYKIPDIVLFFLHQELFNYNKEAQRSIVRTMNEG</sequence>
<comment type="caution">
    <text evidence="1">The sequence shown here is derived from an EMBL/GenBank/DDBJ whole genome shotgun (WGS) entry which is preliminary data.</text>
</comment>
<organism evidence="1 2">
    <name type="scientific">Tenacibaculum vairaonense</name>
    <dbReference type="NCBI Taxonomy" id="3137860"/>
    <lineage>
        <taxon>Bacteria</taxon>
        <taxon>Pseudomonadati</taxon>
        <taxon>Bacteroidota</taxon>
        <taxon>Flavobacteriia</taxon>
        <taxon>Flavobacteriales</taxon>
        <taxon>Flavobacteriaceae</taxon>
        <taxon>Tenacibaculum</taxon>
    </lineage>
</organism>
<evidence type="ECO:0000313" key="1">
    <source>
        <dbReference type="EMBL" id="CAL2106840.1"/>
    </source>
</evidence>
<reference evidence="1 2" key="1">
    <citation type="submission" date="2024-05" db="EMBL/GenBank/DDBJ databases">
        <authorList>
            <person name="Duchaud E."/>
        </authorList>
    </citation>
    <scope>NUCLEOTIDE SEQUENCE [LARGE SCALE GENOMIC DNA]</scope>
    <source>
        <strain evidence="1">Ena-SAMPLE-TAB-13-05-2024-13:56:06:370-140305</strain>
    </source>
</reference>
<name>A0ABP1F8Z4_9FLAO</name>
<dbReference type="Proteomes" id="UP001497602">
    <property type="component" value="Unassembled WGS sequence"/>
</dbReference>
<proteinExistence type="predicted"/>
<keyword evidence="2" id="KW-1185">Reference proteome</keyword>
<accession>A0ABP1F8Z4</accession>
<protein>
    <submittedName>
        <fullName evidence="1">Uncharacterized protein</fullName>
    </submittedName>
</protein>
<evidence type="ECO:0000313" key="2">
    <source>
        <dbReference type="Proteomes" id="UP001497602"/>
    </source>
</evidence>
<dbReference type="EMBL" id="CAXJRC010000022">
    <property type="protein sequence ID" value="CAL2106840.1"/>
    <property type="molecule type" value="Genomic_DNA"/>
</dbReference>